<evidence type="ECO:0000313" key="1">
    <source>
        <dbReference type="EMBL" id="CAG9331960.1"/>
    </source>
</evidence>
<reference evidence="1" key="1">
    <citation type="submission" date="2021-09" db="EMBL/GenBank/DDBJ databases">
        <authorList>
            <consortium name="AG Swart"/>
            <person name="Singh M."/>
            <person name="Singh A."/>
            <person name="Seah K."/>
            <person name="Emmerich C."/>
        </authorList>
    </citation>
    <scope>NUCLEOTIDE SEQUENCE</scope>
    <source>
        <strain evidence="1">ATCC30299</strain>
    </source>
</reference>
<dbReference type="AlphaFoldDB" id="A0AAU9KDF2"/>
<evidence type="ECO:0000313" key="2">
    <source>
        <dbReference type="Proteomes" id="UP001162131"/>
    </source>
</evidence>
<comment type="caution">
    <text evidence="1">The sequence shown here is derived from an EMBL/GenBank/DDBJ whole genome shotgun (WGS) entry which is preliminary data.</text>
</comment>
<keyword evidence="2" id="KW-1185">Reference proteome</keyword>
<name>A0AAU9KDF2_9CILI</name>
<sequence>MQDNKKVIGLLPSLYKENCEQHFPTNKMHSYRQNSVFYEESCRGVLIENSNCILKNFNKITKKGSNISVSEASTNSTVSINKKRTPSVNPRKKKSETCIFSIIY</sequence>
<protein>
    <submittedName>
        <fullName evidence="1">Uncharacterized protein</fullName>
    </submittedName>
</protein>
<proteinExistence type="predicted"/>
<accession>A0AAU9KDF2</accession>
<gene>
    <name evidence="1" type="ORF">BSTOLATCC_MIC54014</name>
</gene>
<dbReference type="Proteomes" id="UP001162131">
    <property type="component" value="Unassembled WGS sequence"/>
</dbReference>
<dbReference type="EMBL" id="CAJZBQ010000053">
    <property type="protein sequence ID" value="CAG9331960.1"/>
    <property type="molecule type" value="Genomic_DNA"/>
</dbReference>
<organism evidence="1 2">
    <name type="scientific">Blepharisma stoltei</name>
    <dbReference type="NCBI Taxonomy" id="1481888"/>
    <lineage>
        <taxon>Eukaryota</taxon>
        <taxon>Sar</taxon>
        <taxon>Alveolata</taxon>
        <taxon>Ciliophora</taxon>
        <taxon>Postciliodesmatophora</taxon>
        <taxon>Heterotrichea</taxon>
        <taxon>Heterotrichida</taxon>
        <taxon>Blepharismidae</taxon>
        <taxon>Blepharisma</taxon>
    </lineage>
</organism>